<evidence type="ECO:0000256" key="1">
    <source>
        <dbReference type="SAM" id="MobiDB-lite"/>
    </source>
</evidence>
<proteinExistence type="predicted"/>
<sequence>METTTNSHGNNASEDPFNAKVFSLLEELIKARRCAQDVLGKLLVMVNTLEDTRRPERRKALQELEQLRESKPVKKKKLLKVHRRLIANKPIGVWKKEFDEKNAILGVRDKFWADERTFFRPKLREDVKEAVVGASELGDVLKVQGMLKHHLEIWKKLHRHPAFMGFKYALDGEMAWRRPHYTYVFLQETMFSGEGQIIVDLVQEGLDKVLKELGDSKSAIESTCFDMLRHQRYRRAALLEAGEDFEPKLSGGKADREVGQVQVGLNVVSTEPPSVSTASPPVSTVTAPPPVSTAPPVSTTPPVSIAAPHLQNELVPYMAVRDPGNATGSLGKRKREDEEGDDLPRKKAG</sequence>
<accession>A0A3N4IGG5</accession>
<evidence type="ECO:0000313" key="2">
    <source>
        <dbReference type="EMBL" id="RPA83778.1"/>
    </source>
</evidence>
<protein>
    <submittedName>
        <fullName evidence="2">Uncharacterized protein</fullName>
    </submittedName>
</protein>
<dbReference type="EMBL" id="ML119662">
    <property type="protein sequence ID" value="RPA83778.1"/>
    <property type="molecule type" value="Genomic_DNA"/>
</dbReference>
<feature type="region of interest" description="Disordered" evidence="1">
    <location>
        <begin position="270"/>
        <end position="300"/>
    </location>
</feature>
<reference evidence="2 3" key="1">
    <citation type="journal article" date="2018" name="Nat. Ecol. Evol.">
        <title>Pezizomycetes genomes reveal the molecular basis of ectomycorrhizal truffle lifestyle.</title>
        <authorList>
            <person name="Murat C."/>
            <person name="Payen T."/>
            <person name="Noel B."/>
            <person name="Kuo A."/>
            <person name="Morin E."/>
            <person name="Chen J."/>
            <person name="Kohler A."/>
            <person name="Krizsan K."/>
            <person name="Balestrini R."/>
            <person name="Da Silva C."/>
            <person name="Montanini B."/>
            <person name="Hainaut M."/>
            <person name="Levati E."/>
            <person name="Barry K.W."/>
            <person name="Belfiori B."/>
            <person name="Cichocki N."/>
            <person name="Clum A."/>
            <person name="Dockter R.B."/>
            <person name="Fauchery L."/>
            <person name="Guy J."/>
            <person name="Iotti M."/>
            <person name="Le Tacon F."/>
            <person name="Lindquist E.A."/>
            <person name="Lipzen A."/>
            <person name="Malagnac F."/>
            <person name="Mello A."/>
            <person name="Molinier V."/>
            <person name="Miyauchi S."/>
            <person name="Poulain J."/>
            <person name="Riccioni C."/>
            <person name="Rubini A."/>
            <person name="Sitrit Y."/>
            <person name="Splivallo R."/>
            <person name="Traeger S."/>
            <person name="Wang M."/>
            <person name="Zifcakova L."/>
            <person name="Wipf D."/>
            <person name="Zambonelli A."/>
            <person name="Paolocci F."/>
            <person name="Nowrousian M."/>
            <person name="Ottonello S."/>
            <person name="Baldrian P."/>
            <person name="Spatafora J.W."/>
            <person name="Henrissat B."/>
            <person name="Nagy L.G."/>
            <person name="Aury J.M."/>
            <person name="Wincker P."/>
            <person name="Grigoriev I.V."/>
            <person name="Bonfante P."/>
            <person name="Martin F.M."/>
        </authorList>
    </citation>
    <scope>NUCLEOTIDE SEQUENCE [LARGE SCALE GENOMIC DNA]</scope>
    <source>
        <strain evidence="2 3">RN42</strain>
    </source>
</reference>
<dbReference type="AlphaFoldDB" id="A0A3N4IGG5"/>
<gene>
    <name evidence="2" type="ORF">BJ508DRAFT_324138</name>
</gene>
<organism evidence="2 3">
    <name type="scientific">Ascobolus immersus RN42</name>
    <dbReference type="NCBI Taxonomy" id="1160509"/>
    <lineage>
        <taxon>Eukaryota</taxon>
        <taxon>Fungi</taxon>
        <taxon>Dikarya</taxon>
        <taxon>Ascomycota</taxon>
        <taxon>Pezizomycotina</taxon>
        <taxon>Pezizomycetes</taxon>
        <taxon>Pezizales</taxon>
        <taxon>Ascobolaceae</taxon>
        <taxon>Ascobolus</taxon>
    </lineage>
</organism>
<name>A0A3N4IGG5_ASCIM</name>
<feature type="region of interest" description="Disordered" evidence="1">
    <location>
        <begin position="319"/>
        <end position="349"/>
    </location>
</feature>
<dbReference type="Proteomes" id="UP000275078">
    <property type="component" value="Unassembled WGS sequence"/>
</dbReference>
<evidence type="ECO:0000313" key="3">
    <source>
        <dbReference type="Proteomes" id="UP000275078"/>
    </source>
</evidence>
<feature type="compositionally biased region" description="Low complexity" evidence="1">
    <location>
        <begin position="270"/>
        <end position="286"/>
    </location>
</feature>
<feature type="compositionally biased region" description="Basic and acidic residues" evidence="1">
    <location>
        <begin position="334"/>
        <end position="349"/>
    </location>
</feature>
<keyword evidence="3" id="KW-1185">Reference proteome</keyword>